<dbReference type="EMBL" id="CP093362">
    <property type="protein sequence ID" value="UQS85345.1"/>
    <property type="molecule type" value="Genomic_DNA"/>
</dbReference>
<dbReference type="Proteomes" id="UP000831859">
    <property type="component" value="Chromosome"/>
</dbReference>
<protein>
    <submittedName>
        <fullName evidence="1">Uncharacterized protein</fullName>
    </submittedName>
</protein>
<dbReference type="RefSeq" id="WP_249511320.1">
    <property type="nucleotide sequence ID" value="NZ_CP093362.1"/>
</dbReference>
<accession>A0ABY4PI69</accession>
<keyword evidence="2" id="KW-1185">Reference proteome</keyword>
<sequence length="98" mass="11310">MRNLLKPKVLVEAVNRDLDFKNAIAVLKDKISDEYDENPLYSNKISAHAIILAKNIEKNGIVKSKIDFTNYQSVHSFIVKNDLYLKMDAKNELLNKFK</sequence>
<evidence type="ECO:0000313" key="2">
    <source>
        <dbReference type="Proteomes" id="UP000831859"/>
    </source>
</evidence>
<name>A0ABY4PI69_9LACO</name>
<reference evidence="1 2" key="1">
    <citation type="journal article" date="2022" name="Int. J. Syst. Evol. Microbiol.">
        <title>Apilactobacillus apisilvae sp. nov., Nicolia spurrieriana gen. nov. sp. nov., Bombilactobacillus folatiphilus sp. nov. and Bombilactobacillus thymidiniphilus sp. nov., four new lactic acid bacterial isolates from stingless bees Tetragonula carbonaria and Austroplebeia australis.</title>
        <authorList>
            <person name="Oliphant S.A."/>
            <person name="Watson-Haigh N.S."/>
            <person name="Sumby K.M."/>
            <person name="Gardner J."/>
            <person name="Groom S."/>
            <person name="Jiranek V."/>
        </authorList>
    </citation>
    <scope>NUCLEOTIDE SEQUENCE [LARGE SCALE GENOMIC DNA]</scope>
    <source>
        <strain evidence="1 2">SG5_A10</strain>
    </source>
</reference>
<gene>
    <name evidence="1" type="ORF">MOO46_01775</name>
</gene>
<organism evidence="1 2">
    <name type="scientific">Apilactobacillus apisilvae</name>
    <dbReference type="NCBI Taxonomy" id="2923364"/>
    <lineage>
        <taxon>Bacteria</taxon>
        <taxon>Bacillati</taxon>
        <taxon>Bacillota</taxon>
        <taxon>Bacilli</taxon>
        <taxon>Lactobacillales</taxon>
        <taxon>Lactobacillaceae</taxon>
        <taxon>Apilactobacillus</taxon>
    </lineage>
</organism>
<proteinExistence type="predicted"/>
<evidence type="ECO:0000313" key="1">
    <source>
        <dbReference type="EMBL" id="UQS85345.1"/>
    </source>
</evidence>